<dbReference type="Proteomes" id="UP000011721">
    <property type="component" value="Chromosome"/>
</dbReference>
<gene>
    <name evidence="6" type="ordered locus">UWK_01449</name>
</gene>
<feature type="domain" description="HTH tetR-type" evidence="5">
    <location>
        <begin position="8"/>
        <end position="68"/>
    </location>
</feature>
<keyword evidence="3" id="KW-0804">Transcription</keyword>
<dbReference type="SUPFAM" id="SSF48498">
    <property type="entry name" value="Tetracyclin repressor-like, C-terminal domain"/>
    <property type="match status" value="1"/>
</dbReference>
<dbReference type="AlphaFoldDB" id="M1NE99"/>
<dbReference type="PANTHER" id="PTHR47506:SF3">
    <property type="entry name" value="HTH-TYPE TRANSCRIPTIONAL REGULATOR LMRA"/>
    <property type="match status" value="1"/>
</dbReference>
<evidence type="ECO:0000313" key="6">
    <source>
        <dbReference type="EMBL" id="AGF78009.1"/>
    </source>
</evidence>
<dbReference type="eggNOG" id="COG1309">
    <property type="taxonomic scope" value="Bacteria"/>
</dbReference>
<evidence type="ECO:0000256" key="1">
    <source>
        <dbReference type="ARBA" id="ARBA00023015"/>
    </source>
</evidence>
<keyword evidence="2 4" id="KW-0238">DNA-binding</keyword>
<dbReference type="STRING" id="1167006.UWK_01449"/>
<evidence type="ECO:0000259" key="5">
    <source>
        <dbReference type="PROSITE" id="PS50977"/>
    </source>
</evidence>
<dbReference type="InterPro" id="IPR011075">
    <property type="entry name" value="TetR_C"/>
</dbReference>
<name>M1NE99_DESSD</name>
<organism evidence="6 7">
    <name type="scientific">Desulfocapsa sulfexigens (strain DSM 10523 / SB164P1)</name>
    <dbReference type="NCBI Taxonomy" id="1167006"/>
    <lineage>
        <taxon>Bacteria</taxon>
        <taxon>Pseudomonadati</taxon>
        <taxon>Thermodesulfobacteriota</taxon>
        <taxon>Desulfobulbia</taxon>
        <taxon>Desulfobulbales</taxon>
        <taxon>Desulfocapsaceae</taxon>
        <taxon>Desulfocapsa</taxon>
    </lineage>
</organism>
<dbReference type="RefSeq" id="WP_015403700.1">
    <property type="nucleotide sequence ID" value="NC_020304.1"/>
</dbReference>
<dbReference type="PROSITE" id="PS50977">
    <property type="entry name" value="HTH_TETR_2"/>
    <property type="match status" value="1"/>
</dbReference>
<reference evidence="7" key="1">
    <citation type="journal article" date="2013" name="Stand. Genomic Sci.">
        <title>Complete genome sequence of Desulfocapsa sulfexigens, a marine deltaproteobacterium specialized in disproportionating inorganic sulfur compounds.</title>
        <authorList>
            <person name="Finster K.W."/>
            <person name="Kjeldsen K.U."/>
            <person name="Kube M."/>
            <person name="Reinhardt R."/>
            <person name="Mussmann M."/>
            <person name="Amann R."/>
            <person name="Schreiber L."/>
        </authorList>
    </citation>
    <scope>NUCLEOTIDE SEQUENCE [LARGE SCALE GENOMIC DNA]</scope>
    <source>
        <strain evidence="7">DSM 10523 / SB164P1</strain>
    </source>
</reference>
<keyword evidence="1" id="KW-0805">Transcription regulation</keyword>
<accession>M1NE99</accession>
<dbReference type="KEGG" id="dsf:UWK_01449"/>
<dbReference type="OrthoDB" id="9798857at2"/>
<dbReference type="HOGENOM" id="CLU_069356_23_0_7"/>
<dbReference type="Gene3D" id="1.10.357.10">
    <property type="entry name" value="Tetracycline Repressor, domain 2"/>
    <property type="match status" value="1"/>
</dbReference>
<feature type="DNA-binding region" description="H-T-H motif" evidence="4">
    <location>
        <begin position="31"/>
        <end position="50"/>
    </location>
</feature>
<protein>
    <submittedName>
        <fullName evidence="6">Transcriptional regulator</fullName>
    </submittedName>
</protein>
<evidence type="ECO:0000256" key="4">
    <source>
        <dbReference type="PROSITE-ProRule" id="PRU00335"/>
    </source>
</evidence>
<sequence>MLQKIIESSARDRIIETALNLFYTQGYLATGINQIISESKVAKATFYAHFPSKEALCIAYLQARHVLWMGWLKESVSEKSTAEEKLMAVFDFLKKWMSESNFRGCAFLNIAAEVPAIDTKIREEVIKHKNDLQAYLQNIIHDLIEANSSYAELEIQQTVQMVYVLVEGAIVSSQNYNDTWPIEAAQQAVKSLLNR</sequence>
<dbReference type="EMBL" id="CP003985">
    <property type="protein sequence ID" value="AGF78009.1"/>
    <property type="molecule type" value="Genomic_DNA"/>
</dbReference>
<dbReference type="SUPFAM" id="SSF46689">
    <property type="entry name" value="Homeodomain-like"/>
    <property type="match status" value="1"/>
</dbReference>
<dbReference type="Pfam" id="PF16925">
    <property type="entry name" value="TetR_C_13"/>
    <property type="match status" value="1"/>
</dbReference>
<dbReference type="InterPro" id="IPR036271">
    <property type="entry name" value="Tet_transcr_reg_TetR-rel_C_sf"/>
</dbReference>
<evidence type="ECO:0000256" key="3">
    <source>
        <dbReference type="ARBA" id="ARBA00023163"/>
    </source>
</evidence>
<evidence type="ECO:0000256" key="2">
    <source>
        <dbReference type="ARBA" id="ARBA00023125"/>
    </source>
</evidence>
<dbReference type="GO" id="GO:0003677">
    <property type="term" value="F:DNA binding"/>
    <property type="evidence" value="ECO:0007669"/>
    <property type="project" value="UniProtKB-UniRule"/>
</dbReference>
<evidence type="ECO:0000313" key="7">
    <source>
        <dbReference type="Proteomes" id="UP000011721"/>
    </source>
</evidence>
<dbReference type="Pfam" id="PF00440">
    <property type="entry name" value="TetR_N"/>
    <property type="match status" value="1"/>
</dbReference>
<dbReference type="PANTHER" id="PTHR47506">
    <property type="entry name" value="TRANSCRIPTIONAL REGULATORY PROTEIN"/>
    <property type="match status" value="1"/>
</dbReference>
<dbReference type="PRINTS" id="PR00455">
    <property type="entry name" value="HTHTETR"/>
</dbReference>
<proteinExistence type="predicted"/>
<dbReference type="InterPro" id="IPR009057">
    <property type="entry name" value="Homeodomain-like_sf"/>
</dbReference>
<dbReference type="InterPro" id="IPR001647">
    <property type="entry name" value="HTH_TetR"/>
</dbReference>
<keyword evidence="7" id="KW-1185">Reference proteome</keyword>